<proteinExistence type="predicted"/>
<protein>
    <submittedName>
        <fullName evidence="2">Gamma-glutamylputrescine oxidoreductase</fullName>
    </submittedName>
</protein>
<dbReference type="InterPro" id="IPR006076">
    <property type="entry name" value="FAD-dep_OxRdtase"/>
</dbReference>
<dbReference type="Gene3D" id="3.50.50.60">
    <property type="entry name" value="FAD/NAD(P)-binding domain"/>
    <property type="match status" value="1"/>
</dbReference>
<dbReference type="HOGENOM" id="CLU_022730_2_1_1"/>
<evidence type="ECO:0000259" key="1">
    <source>
        <dbReference type="Pfam" id="PF01266"/>
    </source>
</evidence>
<dbReference type="GO" id="GO:0005737">
    <property type="term" value="C:cytoplasm"/>
    <property type="evidence" value="ECO:0007669"/>
    <property type="project" value="TreeGrafter"/>
</dbReference>
<sequence>MSESDYMITFCTALAAKASLDPGLPVPNPTSSYWQSEPHELADHQSSHLPSSVDVVIIGSGMTGISVAYHLLQQEPNLRVTILEARSLTSGATGRNGGHCKEDPYDDYEDLKELYGKEGAKRVVKFRLAQLDALVKLVEELGEDAKKVSCLRRVDGLDAFYDEDAWERVKKKVEDYLEDFPEEKDVWLVHEGSDIDERFGTINAVGCITGPAGAMWPYKLVGAVITHISNKKHYPNLSIETHTPVESISSTESDAKHPFLLTTPRGDIKATNIIHCTNAFAAHLLPGLKGKIYPMRGQMTRQSAPPGFPRLGDQRSWILHYDFGYDYVTQSPPHSTSSSTDDIYLGGGFLKALVMGQVSVEDADVGSTRDDLQNPVALATLQDAVEKRLRHGNGTKIVDQWTGVMGFTIDNNPVVGKVPYEISQRKPADSQTEGREWIAAGFCGNGMVNCWLSGKGTAEMLLNGEEAVREWFPVDEYACSIERLQKMTLVDRFLEFVKDAV</sequence>
<dbReference type="AlphaFoldDB" id="A0A093V3I1"/>
<dbReference type="InterPro" id="IPR036188">
    <property type="entry name" value="FAD/NAD-bd_sf"/>
</dbReference>
<dbReference type="EMBL" id="JPOX01000017">
    <property type="protein sequence ID" value="KFX46755.1"/>
    <property type="molecule type" value="Genomic_DNA"/>
</dbReference>
<organism evidence="2">
    <name type="scientific">Talaromyces marneffei PM1</name>
    <dbReference type="NCBI Taxonomy" id="1077442"/>
    <lineage>
        <taxon>Eukaryota</taxon>
        <taxon>Fungi</taxon>
        <taxon>Dikarya</taxon>
        <taxon>Ascomycota</taxon>
        <taxon>Pezizomycotina</taxon>
        <taxon>Eurotiomycetes</taxon>
        <taxon>Eurotiomycetidae</taxon>
        <taxon>Eurotiales</taxon>
        <taxon>Trichocomaceae</taxon>
        <taxon>Talaromyces</taxon>
        <taxon>Talaromyces sect. Talaromyces</taxon>
    </lineage>
</organism>
<reference evidence="2" key="2">
    <citation type="journal article" date="2014" name="PLoS Genet.">
        <title>Signature gene expression reveals novel clues to the molecular mechanisms of dimorphic transition in Penicillium marneffei.</title>
        <authorList>
            <person name="Yang E."/>
            <person name="Wang G."/>
            <person name="Cai J."/>
            <person name="Woo P.C."/>
            <person name="Lau S.K."/>
            <person name="Yuen K.-Y."/>
            <person name="Chow W.-N."/>
            <person name="Lin X."/>
        </authorList>
    </citation>
    <scope>NUCLEOTIDE SEQUENCE</scope>
    <source>
        <strain evidence="2">PM1</strain>
    </source>
</reference>
<evidence type="ECO:0000313" key="2">
    <source>
        <dbReference type="EMBL" id="KFX46755.1"/>
    </source>
</evidence>
<accession>A0A093V3I1</accession>
<gene>
    <name evidence="2" type="ORF">GQ26_0170400</name>
</gene>
<dbReference type="SUPFAM" id="SSF51905">
    <property type="entry name" value="FAD/NAD(P)-binding domain"/>
    <property type="match status" value="1"/>
</dbReference>
<dbReference type="PANTHER" id="PTHR13847:SF213">
    <property type="entry name" value="DEPENDENT OXIDOREDUCTASE, PUTATIVE-RELATED"/>
    <property type="match status" value="1"/>
</dbReference>
<dbReference type="Pfam" id="PF01266">
    <property type="entry name" value="DAO"/>
    <property type="match status" value="1"/>
</dbReference>
<dbReference type="Gene3D" id="3.30.9.10">
    <property type="entry name" value="D-Amino Acid Oxidase, subunit A, domain 2"/>
    <property type="match status" value="1"/>
</dbReference>
<feature type="domain" description="FAD dependent oxidoreductase" evidence="1">
    <location>
        <begin position="54"/>
        <end position="460"/>
    </location>
</feature>
<name>A0A093V3I1_TALMA</name>
<dbReference type="eggNOG" id="ENOG502QRBS">
    <property type="taxonomic scope" value="Eukaryota"/>
</dbReference>
<comment type="caution">
    <text evidence="2">The sequence shown here is derived from an EMBL/GenBank/DDBJ whole genome shotgun (WGS) entry which is preliminary data.</text>
</comment>
<reference key="1">
    <citation type="journal article" date="2014" name="PLoS Genet.">
        <title>Signature Gene Expression Reveals Novel Clues to the Molecular Mechanisms of Dimorphic Transition in Penicillium marneffei.</title>
        <authorList>
            <person name="Yang E."/>
            <person name="Wang G."/>
            <person name="Cai J."/>
            <person name="Woo P.C."/>
            <person name="Lau S.K."/>
            <person name="Yuen K.-Y."/>
            <person name="Chow W.-N."/>
            <person name="Lin X."/>
        </authorList>
    </citation>
    <scope>NUCLEOTIDE SEQUENCE [LARGE SCALE GENOMIC DNA]</scope>
    <source>
        <strain>PM1</strain>
    </source>
</reference>
<dbReference type="PANTHER" id="PTHR13847">
    <property type="entry name" value="SARCOSINE DEHYDROGENASE-RELATED"/>
    <property type="match status" value="1"/>
</dbReference>